<keyword evidence="2" id="KW-1185">Reference proteome</keyword>
<dbReference type="Proteomes" id="UP000257127">
    <property type="component" value="Unassembled WGS sequence"/>
</dbReference>
<dbReference type="SUPFAM" id="SSF52540">
    <property type="entry name" value="P-loop containing nucleoside triphosphate hydrolases"/>
    <property type="match status" value="1"/>
</dbReference>
<dbReference type="Gene3D" id="3.40.50.300">
    <property type="entry name" value="P-loop containing nucleotide triphosphate hydrolases"/>
    <property type="match status" value="1"/>
</dbReference>
<dbReference type="InterPro" id="IPR027417">
    <property type="entry name" value="P-loop_NTPase"/>
</dbReference>
<gene>
    <name evidence="1" type="ORF">DXU93_14075</name>
</gene>
<accession>A0A3E1EUN5</accession>
<sequence>MKKPYTIKNRMRHFKFHDTLHFLQKFGKQKYGQQFRFHSEDIKILHKLIIYMIHEDIQCKKYEIDLTKGILLTGPVGCGKTSWMHIIQTIILPEQNFQVKSTRDIAFEFNQNGFDTIQTYGKNRQRPLCLDDIGVEQNIKFYGNECNTIAEILLQRYDLLVNHQIVTHATTNLTAKEIENLYGKRVRSRLRKMFNLISFPPETKDKRK</sequence>
<dbReference type="OrthoDB" id="835620at2"/>
<name>A0A3E1EUN5_9FLAO</name>
<dbReference type="AlphaFoldDB" id="A0A3E1EUN5"/>
<protein>
    <submittedName>
        <fullName evidence="1">ATPase</fullName>
    </submittedName>
</protein>
<reference evidence="1 2" key="1">
    <citation type="submission" date="2018-08" db="EMBL/GenBank/DDBJ databases">
        <title>The draft genome squence of Brumimicrobium sp. N62.</title>
        <authorList>
            <person name="Du Z.-J."/>
            <person name="Luo H.-R."/>
        </authorList>
    </citation>
    <scope>NUCLEOTIDE SEQUENCE [LARGE SCALE GENOMIC DNA]</scope>
    <source>
        <strain evidence="1 2">N62</strain>
    </source>
</reference>
<evidence type="ECO:0000313" key="1">
    <source>
        <dbReference type="EMBL" id="RFC53193.1"/>
    </source>
</evidence>
<dbReference type="RefSeq" id="WP_116881949.1">
    <property type="nucleotide sequence ID" value="NZ_QURB01000011.1"/>
</dbReference>
<organism evidence="1 2">
    <name type="scientific">Brumimicrobium aurantiacum</name>
    <dbReference type="NCBI Taxonomy" id="1737063"/>
    <lineage>
        <taxon>Bacteria</taxon>
        <taxon>Pseudomonadati</taxon>
        <taxon>Bacteroidota</taxon>
        <taxon>Flavobacteriia</taxon>
        <taxon>Flavobacteriales</taxon>
        <taxon>Crocinitomicaceae</taxon>
        <taxon>Brumimicrobium</taxon>
    </lineage>
</organism>
<proteinExistence type="predicted"/>
<dbReference type="EMBL" id="QURB01000011">
    <property type="protein sequence ID" value="RFC53193.1"/>
    <property type="molecule type" value="Genomic_DNA"/>
</dbReference>
<evidence type="ECO:0000313" key="2">
    <source>
        <dbReference type="Proteomes" id="UP000257127"/>
    </source>
</evidence>
<comment type="caution">
    <text evidence="1">The sequence shown here is derived from an EMBL/GenBank/DDBJ whole genome shotgun (WGS) entry which is preliminary data.</text>
</comment>